<dbReference type="Proteomes" id="UP000434044">
    <property type="component" value="Unassembled WGS sequence"/>
</dbReference>
<evidence type="ECO:0008006" key="4">
    <source>
        <dbReference type="Google" id="ProtNLM"/>
    </source>
</evidence>
<comment type="caution">
    <text evidence="2">The sequence shown here is derived from an EMBL/GenBank/DDBJ whole genome shotgun (WGS) entry which is preliminary data.</text>
</comment>
<gene>
    <name evidence="2" type="ORF">GJ668_16555</name>
</gene>
<dbReference type="AlphaFoldDB" id="A0A6N8EIF6"/>
<dbReference type="GO" id="GO:0008146">
    <property type="term" value="F:sulfotransferase activity"/>
    <property type="evidence" value="ECO:0007669"/>
    <property type="project" value="InterPro"/>
</dbReference>
<reference evidence="2 3" key="1">
    <citation type="submission" date="2019-11" db="EMBL/GenBank/DDBJ databases">
        <title>Whole-genome sequence of the anaerobic purple sulfur bacterium Allochromatium palmeri DSM 15591.</title>
        <authorList>
            <person name="Kyndt J.A."/>
            <person name="Meyer T.E."/>
        </authorList>
    </citation>
    <scope>NUCLEOTIDE SEQUENCE [LARGE SCALE GENOMIC DNA]</scope>
    <source>
        <strain evidence="2 3">DSM 15591</strain>
    </source>
</reference>
<dbReference type="Pfam" id="PF13469">
    <property type="entry name" value="Sulfotransfer_3"/>
    <property type="match status" value="1"/>
</dbReference>
<dbReference type="InterPro" id="IPR037359">
    <property type="entry name" value="NST/OST"/>
</dbReference>
<name>A0A6N8EIF6_9GAMM</name>
<dbReference type="RefSeq" id="WP_155451244.1">
    <property type="nucleotide sequence ID" value="NZ_WNKT01000049.1"/>
</dbReference>
<evidence type="ECO:0000313" key="2">
    <source>
        <dbReference type="EMBL" id="MTW22679.1"/>
    </source>
</evidence>
<dbReference type="OrthoDB" id="9075305at2"/>
<dbReference type="EMBL" id="WNKT01000049">
    <property type="protein sequence ID" value="MTW22679.1"/>
    <property type="molecule type" value="Genomic_DNA"/>
</dbReference>
<dbReference type="PANTHER" id="PTHR10605">
    <property type="entry name" value="HEPARAN SULFATE SULFOTRANSFERASE"/>
    <property type="match status" value="1"/>
</dbReference>
<dbReference type="Gene3D" id="3.40.50.300">
    <property type="entry name" value="P-loop containing nucleotide triphosphate hydrolases"/>
    <property type="match status" value="1"/>
</dbReference>
<dbReference type="InterPro" id="IPR027417">
    <property type="entry name" value="P-loop_NTPase"/>
</dbReference>
<organism evidence="2 3">
    <name type="scientific">Allochromatium palmeri</name>
    <dbReference type="NCBI Taxonomy" id="231048"/>
    <lineage>
        <taxon>Bacteria</taxon>
        <taxon>Pseudomonadati</taxon>
        <taxon>Pseudomonadota</taxon>
        <taxon>Gammaproteobacteria</taxon>
        <taxon>Chromatiales</taxon>
        <taxon>Chromatiaceae</taxon>
        <taxon>Allochromatium</taxon>
    </lineage>
</organism>
<sequence length="294" mass="34527">MVDTRRHRFIIGIGSQRAGSTLLHSLLEASSEVFMHPVKELHYFDTLYGYRSRQALQEFSTRQLMREVDRIVSSKDLSFVKNNRYRCYLRTNRLLARLPIEKVNYLDLFRPNLKNHQLIGEVTPEYMLFDEESIIKMKEVVGEDAGILLICRNPVKRFLSAVKLMNSYNNLQMDDAAANEWLEGMLDSDNNWTKAQEKYNDYASAIELYSKNFSNFLAISYDELIEKPKISSQKISEKINININEKKFIQGTEKIINNLANDYSISEKIILKLHKIYEPNCIFLQDYFDHELLR</sequence>
<keyword evidence="3" id="KW-1185">Reference proteome</keyword>
<keyword evidence="1" id="KW-0808">Transferase</keyword>
<evidence type="ECO:0000256" key="1">
    <source>
        <dbReference type="ARBA" id="ARBA00022679"/>
    </source>
</evidence>
<dbReference type="SUPFAM" id="SSF52540">
    <property type="entry name" value="P-loop containing nucleoside triphosphate hydrolases"/>
    <property type="match status" value="1"/>
</dbReference>
<protein>
    <recommendedName>
        <fullName evidence="4">Sulfotransferase</fullName>
    </recommendedName>
</protein>
<accession>A0A6N8EIF6</accession>
<evidence type="ECO:0000313" key="3">
    <source>
        <dbReference type="Proteomes" id="UP000434044"/>
    </source>
</evidence>
<dbReference type="PANTHER" id="PTHR10605:SF56">
    <property type="entry name" value="BIFUNCTIONAL HEPARAN SULFATE N-DEACETYLASE_N-SULFOTRANSFERASE"/>
    <property type="match status" value="1"/>
</dbReference>
<proteinExistence type="predicted"/>